<feature type="signal peptide" evidence="1">
    <location>
        <begin position="1"/>
        <end position="20"/>
    </location>
</feature>
<protein>
    <recommendedName>
        <fullName evidence="4">Lipid A deacylase LpxR family protein</fullName>
    </recommendedName>
</protein>
<keyword evidence="3" id="KW-1185">Reference proteome</keyword>
<accession>A0A2P8HB83</accession>
<evidence type="ECO:0000313" key="3">
    <source>
        <dbReference type="Proteomes" id="UP000240971"/>
    </source>
</evidence>
<dbReference type="OrthoDB" id="622552at2"/>
<evidence type="ECO:0000256" key="1">
    <source>
        <dbReference type="SAM" id="SignalP"/>
    </source>
</evidence>
<dbReference type="Pfam" id="PF09982">
    <property type="entry name" value="LpxR"/>
    <property type="match status" value="1"/>
</dbReference>
<dbReference type="InterPro" id="IPR037107">
    <property type="entry name" value="Put_OMP_sf"/>
</dbReference>
<gene>
    <name evidence="2" type="ORF">CLV51_108176</name>
</gene>
<dbReference type="EMBL" id="PYAW01000008">
    <property type="protein sequence ID" value="PSL43486.1"/>
    <property type="molecule type" value="Genomic_DNA"/>
</dbReference>
<organism evidence="2 3">
    <name type="scientific">Chitinophaga niastensis</name>
    <dbReference type="NCBI Taxonomy" id="536980"/>
    <lineage>
        <taxon>Bacteria</taxon>
        <taxon>Pseudomonadati</taxon>
        <taxon>Bacteroidota</taxon>
        <taxon>Chitinophagia</taxon>
        <taxon>Chitinophagales</taxon>
        <taxon>Chitinophagaceae</taxon>
        <taxon>Chitinophaga</taxon>
    </lineage>
</organism>
<dbReference type="Gene3D" id="2.40.128.140">
    <property type="entry name" value="Outer membrane protein"/>
    <property type="match status" value="1"/>
</dbReference>
<sequence length="323" mass="37147">MRLYRWLFCWIQGLIPVLTAAQAIDNTPAFRNINSNHYVRIYYENDYFTGTDRDYTQGVYLECINPALQHNPLSALLWRPKHATVNYGLAVEHEAYTPNNLNEYNIIYGDRPYAAVLFFKTFLMATNTARRERITTLLSTGIIGAWAGGEDMQKTIHRWINYILPLGWHNQINNDIILNYQLNYERELYALPAHFSVAAYGSARVGTLSDKATAGVSLMTGNFYDPYKDNATAVHKKVQYYLYAQPVMSLVVFDATLQGGLFDRGSPYTIPNKDVNRVVLLNRFGLVIIFKRMYLEYYQSMQTREFQTSVPHRSGGVQFGFGF</sequence>
<reference evidence="2 3" key="1">
    <citation type="submission" date="2018-03" db="EMBL/GenBank/DDBJ databases">
        <title>Genomic Encyclopedia of Archaeal and Bacterial Type Strains, Phase II (KMG-II): from individual species to whole genera.</title>
        <authorList>
            <person name="Goeker M."/>
        </authorList>
    </citation>
    <scope>NUCLEOTIDE SEQUENCE [LARGE SCALE GENOMIC DNA]</scope>
    <source>
        <strain evidence="2 3">DSM 24859</strain>
    </source>
</reference>
<keyword evidence="1" id="KW-0732">Signal</keyword>
<dbReference type="InterPro" id="IPR018707">
    <property type="entry name" value="LpxR"/>
</dbReference>
<evidence type="ECO:0000313" key="2">
    <source>
        <dbReference type="EMBL" id="PSL43486.1"/>
    </source>
</evidence>
<dbReference type="Proteomes" id="UP000240971">
    <property type="component" value="Unassembled WGS sequence"/>
</dbReference>
<dbReference type="AlphaFoldDB" id="A0A2P8HB83"/>
<dbReference type="RefSeq" id="WP_106531086.1">
    <property type="nucleotide sequence ID" value="NZ_PYAW01000008.1"/>
</dbReference>
<name>A0A2P8HB83_CHINA</name>
<feature type="chain" id="PRO_5015181949" description="Lipid A deacylase LpxR family protein" evidence="1">
    <location>
        <begin position="21"/>
        <end position="323"/>
    </location>
</feature>
<comment type="caution">
    <text evidence="2">The sequence shown here is derived from an EMBL/GenBank/DDBJ whole genome shotgun (WGS) entry which is preliminary data.</text>
</comment>
<proteinExistence type="predicted"/>
<evidence type="ECO:0008006" key="4">
    <source>
        <dbReference type="Google" id="ProtNLM"/>
    </source>
</evidence>